<evidence type="ECO:0000313" key="3">
    <source>
        <dbReference type="Proteomes" id="UP000199035"/>
    </source>
</evidence>
<gene>
    <name evidence="2" type="ORF">SAMN05421643_1305</name>
</gene>
<accession>A0A1H3MSC4</accession>
<sequence>MLILGMGLVAILSIFAVIAIALGLMRSDPLFVMVGILLFISAVLVFMMFKNNLTNPFKD</sequence>
<keyword evidence="3" id="KW-1185">Reference proteome</keyword>
<dbReference type="Proteomes" id="UP000199035">
    <property type="component" value="Unassembled WGS sequence"/>
</dbReference>
<organism evidence="2 3">
    <name type="scientific">Acinetobacter kyonggiensis</name>
    <dbReference type="NCBI Taxonomy" id="595670"/>
    <lineage>
        <taxon>Bacteria</taxon>
        <taxon>Pseudomonadati</taxon>
        <taxon>Pseudomonadota</taxon>
        <taxon>Gammaproteobacteria</taxon>
        <taxon>Moraxellales</taxon>
        <taxon>Moraxellaceae</taxon>
        <taxon>Acinetobacter</taxon>
    </lineage>
</organism>
<keyword evidence="1" id="KW-0812">Transmembrane</keyword>
<proteinExistence type="predicted"/>
<name>A0A1H3MSC4_9GAMM</name>
<protein>
    <submittedName>
        <fullName evidence="2">Uncharacterized protein</fullName>
    </submittedName>
</protein>
<keyword evidence="1" id="KW-0472">Membrane</keyword>
<dbReference type="EMBL" id="FNPK01000030">
    <property type="protein sequence ID" value="SDY78969.1"/>
    <property type="molecule type" value="Genomic_DNA"/>
</dbReference>
<keyword evidence="1" id="KW-1133">Transmembrane helix</keyword>
<evidence type="ECO:0000256" key="1">
    <source>
        <dbReference type="SAM" id="Phobius"/>
    </source>
</evidence>
<evidence type="ECO:0000313" key="2">
    <source>
        <dbReference type="EMBL" id="SDY78969.1"/>
    </source>
</evidence>
<reference evidence="3" key="1">
    <citation type="submission" date="2016-10" db="EMBL/GenBank/DDBJ databases">
        <authorList>
            <person name="Varghese N."/>
            <person name="Submissions S."/>
        </authorList>
    </citation>
    <scope>NUCLEOTIDE SEQUENCE [LARGE SCALE GENOMIC DNA]</scope>
    <source>
        <strain evidence="3">ANC 5109</strain>
    </source>
</reference>
<dbReference type="RefSeq" id="WP_092692414.1">
    <property type="nucleotide sequence ID" value="NZ_FNPK01000030.1"/>
</dbReference>
<feature type="transmembrane region" description="Helical" evidence="1">
    <location>
        <begin position="7"/>
        <end position="24"/>
    </location>
</feature>
<feature type="transmembrane region" description="Helical" evidence="1">
    <location>
        <begin position="30"/>
        <end position="49"/>
    </location>
</feature>
<dbReference type="AlphaFoldDB" id="A0A1H3MSC4"/>